<reference evidence="1" key="2">
    <citation type="submission" date="2016-06" db="EMBL/GenBank/DDBJ databases">
        <title>The genome of a short-lived fish provides insights into sex chromosome evolution and the genetic control of aging.</title>
        <authorList>
            <person name="Reichwald K."/>
            <person name="Felder M."/>
            <person name="Petzold A."/>
            <person name="Koch P."/>
            <person name="Groth M."/>
            <person name="Platzer M."/>
        </authorList>
    </citation>
    <scope>NUCLEOTIDE SEQUENCE</scope>
    <source>
        <tissue evidence="1">Brain</tissue>
    </source>
</reference>
<evidence type="ECO:0000313" key="1">
    <source>
        <dbReference type="EMBL" id="SBR58478.1"/>
    </source>
</evidence>
<accession>A0A1A8MNR4</accession>
<proteinExistence type="predicted"/>
<name>A0A1A8MNR4_9TELE</name>
<dbReference type="AlphaFoldDB" id="A0A1A8MNR4"/>
<sequence>LVRSAEKVTGCKLPSIQDLYTFRTLRCENQITTNPCCPGRIRFLYFHVFMRAKNSKRLAGIKNTTQKHMLCSQSDLMFMFMFM</sequence>
<feature type="non-terminal residue" evidence="1">
    <location>
        <position position="83"/>
    </location>
</feature>
<protein>
    <submittedName>
        <fullName evidence="1">Uncharacterized protein</fullName>
    </submittedName>
</protein>
<feature type="non-terminal residue" evidence="1">
    <location>
        <position position="1"/>
    </location>
</feature>
<reference evidence="1" key="1">
    <citation type="submission" date="2016-05" db="EMBL/GenBank/DDBJ databases">
        <authorList>
            <person name="Lavstsen T."/>
            <person name="Jespersen J.S."/>
        </authorList>
    </citation>
    <scope>NUCLEOTIDE SEQUENCE</scope>
    <source>
        <tissue evidence="1">Brain</tissue>
    </source>
</reference>
<gene>
    <name evidence="1" type="primary">Nfu_g_1_024196</name>
</gene>
<dbReference type="EMBL" id="HAEF01017319">
    <property type="protein sequence ID" value="SBR58478.1"/>
    <property type="molecule type" value="Transcribed_RNA"/>
</dbReference>
<organism evidence="1">
    <name type="scientific">Nothobranchius pienaari</name>
    <dbReference type="NCBI Taxonomy" id="704102"/>
    <lineage>
        <taxon>Eukaryota</taxon>
        <taxon>Metazoa</taxon>
        <taxon>Chordata</taxon>
        <taxon>Craniata</taxon>
        <taxon>Vertebrata</taxon>
        <taxon>Euteleostomi</taxon>
        <taxon>Actinopterygii</taxon>
        <taxon>Neopterygii</taxon>
        <taxon>Teleostei</taxon>
        <taxon>Neoteleostei</taxon>
        <taxon>Acanthomorphata</taxon>
        <taxon>Ovalentaria</taxon>
        <taxon>Atherinomorphae</taxon>
        <taxon>Cyprinodontiformes</taxon>
        <taxon>Nothobranchiidae</taxon>
        <taxon>Nothobranchius</taxon>
    </lineage>
</organism>